<protein>
    <submittedName>
        <fullName evidence="1">Uncharacterized protein</fullName>
    </submittedName>
</protein>
<reference evidence="1 2" key="1">
    <citation type="journal article" date="2023" name="Arcadia Sci">
        <title>De novo assembly of a long-read Amblyomma americanum tick genome.</title>
        <authorList>
            <person name="Chou S."/>
            <person name="Poskanzer K.E."/>
            <person name="Rollins M."/>
            <person name="Thuy-Boun P.S."/>
        </authorList>
    </citation>
    <scope>NUCLEOTIDE SEQUENCE [LARGE SCALE GENOMIC DNA]</scope>
    <source>
        <strain evidence="1">F_SG_1</strain>
        <tissue evidence="1">Salivary glands</tissue>
    </source>
</reference>
<proteinExistence type="predicted"/>
<comment type="caution">
    <text evidence="1">The sequence shown here is derived from an EMBL/GenBank/DDBJ whole genome shotgun (WGS) entry which is preliminary data.</text>
</comment>
<dbReference type="Proteomes" id="UP001321473">
    <property type="component" value="Unassembled WGS sequence"/>
</dbReference>
<gene>
    <name evidence="1" type="ORF">V5799_017036</name>
</gene>
<sequence>MAAYVHATGPAAILSSGSLAPTGLIADEDAEDIDVLLEGFVPGVDGVFNLMTNLCTDELCALSPTVIKVTEHAELVGIPQHSVPDAVTVSFRPTFDPTDDTPGALAPHCLHAVKECEEETFSLPLAKAATRLLRLTSDSAHGAPTALSPSDLRGATEDEEELVHRLKKKRTKLPNPEQSAPFVNDEVNNCNGYGSLLVRARHLSQAQEAYGLLDTAIVSPDTMKKRRPTSVLQLQRPHCGPSLMPYSQLLEGESLVAYDDSCASCVDSACVPVLFGAPDDFLLFVKAAERYKNFTPKNHAIGCLSKHKEPVPDNQDEQAPTLVKNIVHIGHYGIVVRKRGVLVPVPHGPHCNVGPRDSLVLPIFLCAIASLLHTAMSHVLEAHRAFTTNGFVIIEDTKEVDVLLEDLQVVHEVFSLTANLAVGGSCALTLTAIKVAERADLTQVLRHLFYGAVRVYRRAIDPTDDAPKGEEDPHLLLTKADAFFPETLLPTHPLRFCHQQASVAP</sequence>
<evidence type="ECO:0000313" key="2">
    <source>
        <dbReference type="Proteomes" id="UP001321473"/>
    </source>
</evidence>
<name>A0AAQ4F478_AMBAM</name>
<evidence type="ECO:0000313" key="1">
    <source>
        <dbReference type="EMBL" id="KAK8781623.1"/>
    </source>
</evidence>
<keyword evidence="2" id="KW-1185">Reference proteome</keyword>
<dbReference type="AlphaFoldDB" id="A0AAQ4F478"/>
<accession>A0AAQ4F478</accession>
<dbReference type="EMBL" id="JARKHS020007495">
    <property type="protein sequence ID" value="KAK8781623.1"/>
    <property type="molecule type" value="Genomic_DNA"/>
</dbReference>
<organism evidence="1 2">
    <name type="scientific">Amblyomma americanum</name>
    <name type="common">Lone star tick</name>
    <dbReference type="NCBI Taxonomy" id="6943"/>
    <lineage>
        <taxon>Eukaryota</taxon>
        <taxon>Metazoa</taxon>
        <taxon>Ecdysozoa</taxon>
        <taxon>Arthropoda</taxon>
        <taxon>Chelicerata</taxon>
        <taxon>Arachnida</taxon>
        <taxon>Acari</taxon>
        <taxon>Parasitiformes</taxon>
        <taxon>Ixodida</taxon>
        <taxon>Ixodoidea</taxon>
        <taxon>Ixodidae</taxon>
        <taxon>Amblyomminae</taxon>
        <taxon>Amblyomma</taxon>
    </lineage>
</organism>